<comment type="caution">
    <text evidence="9">The sequence shown here is derived from an EMBL/GenBank/DDBJ whole genome shotgun (WGS) entry which is preliminary data.</text>
</comment>
<dbReference type="CDD" id="cd00041">
    <property type="entry name" value="CUB"/>
    <property type="match status" value="1"/>
</dbReference>
<proteinExistence type="predicted"/>
<dbReference type="FunFam" id="2.60.120.290:FF:000005">
    <property type="entry name" value="Procollagen C-endopeptidase enhancer 1"/>
    <property type="match status" value="1"/>
</dbReference>
<dbReference type="InterPro" id="IPR000859">
    <property type="entry name" value="CUB_dom"/>
</dbReference>
<gene>
    <name evidence="9" type="primary">pamr1_0</name>
    <name evidence="9" type="ORF">EYF80_042875</name>
</gene>
<dbReference type="Proteomes" id="UP000314294">
    <property type="component" value="Unassembled WGS sequence"/>
</dbReference>
<dbReference type="Gene3D" id="2.60.120.290">
    <property type="entry name" value="Spermadhesin, CUB domain"/>
    <property type="match status" value="1"/>
</dbReference>
<keyword evidence="2" id="KW-0964">Secreted</keyword>
<dbReference type="EMBL" id="SRLO01000767">
    <property type="protein sequence ID" value="TNN46927.1"/>
    <property type="molecule type" value="Genomic_DNA"/>
</dbReference>
<organism evidence="9 10">
    <name type="scientific">Liparis tanakae</name>
    <name type="common">Tanaka's snailfish</name>
    <dbReference type="NCBI Taxonomy" id="230148"/>
    <lineage>
        <taxon>Eukaryota</taxon>
        <taxon>Metazoa</taxon>
        <taxon>Chordata</taxon>
        <taxon>Craniata</taxon>
        <taxon>Vertebrata</taxon>
        <taxon>Euteleostomi</taxon>
        <taxon>Actinopterygii</taxon>
        <taxon>Neopterygii</taxon>
        <taxon>Teleostei</taxon>
        <taxon>Neoteleostei</taxon>
        <taxon>Acanthomorphata</taxon>
        <taxon>Eupercaria</taxon>
        <taxon>Perciformes</taxon>
        <taxon>Cottioidei</taxon>
        <taxon>Cottales</taxon>
        <taxon>Liparidae</taxon>
        <taxon>Liparis</taxon>
    </lineage>
</organism>
<evidence type="ECO:0000256" key="1">
    <source>
        <dbReference type="ARBA" id="ARBA00004613"/>
    </source>
</evidence>
<dbReference type="AlphaFoldDB" id="A0A4Z2G095"/>
<evidence type="ECO:0000256" key="6">
    <source>
        <dbReference type="ARBA" id="ARBA00023180"/>
    </source>
</evidence>
<keyword evidence="4" id="KW-0677">Repeat</keyword>
<dbReference type="SUPFAM" id="SSF49854">
    <property type="entry name" value="Spermadhesin, CUB domain"/>
    <property type="match status" value="1"/>
</dbReference>
<keyword evidence="6" id="KW-0325">Glycoprotein</keyword>
<protein>
    <submittedName>
        <fullName evidence="9">Inactive serine protease PAMR1</fullName>
    </submittedName>
</protein>
<dbReference type="GO" id="GO:0006508">
    <property type="term" value="P:proteolysis"/>
    <property type="evidence" value="ECO:0007669"/>
    <property type="project" value="UniProtKB-KW"/>
</dbReference>
<comment type="caution">
    <text evidence="7">Lacks conserved residue(s) required for the propagation of feature annotation.</text>
</comment>
<evidence type="ECO:0000313" key="9">
    <source>
        <dbReference type="EMBL" id="TNN46927.1"/>
    </source>
</evidence>
<dbReference type="InterPro" id="IPR051659">
    <property type="entry name" value="Serine_Protease_S1-Domain"/>
</dbReference>
<dbReference type="OrthoDB" id="6147874at2759"/>
<dbReference type="SMART" id="SM00042">
    <property type="entry name" value="CUB"/>
    <property type="match status" value="1"/>
</dbReference>
<dbReference type="PANTHER" id="PTHR24254">
    <property type="entry name" value="PROTHROMBIN"/>
    <property type="match status" value="1"/>
</dbReference>
<keyword evidence="9" id="KW-0645">Protease</keyword>
<feature type="domain" description="CUB" evidence="8">
    <location>
        <begin position="87"/>
        <end position="195"/>
    </location>
</feature>
<reference evidence="9 10" key="1">
    <citation type="submission" date="2019-03" db="EMBL/GenBank/DDBJ databases">
        <title>First draft genome of Liparis tanakae, snailfish: a comprehensive survey of snailfish specific genes.</title>
        <authorList>
            <person name="Kim W."/>
            <person name="Song I."/>
            <person name="Jeong J.-H."/>
            <person name="Kim D."/>
            <person name="Kim S."/>
            <person name="Ryu S."/>
            <person name="Song J.Y."/>
            <person name="Lee S.K."/>
        </authorList>
    </citation>
    <scope>NUCLEOTIDE SEQUENCE [LARGE SCALE GENOMIC DNA]</scope>
    <source>
        <tissue evidence="9">Muscle</tissue>
    </source>
</reference>
<keyword evidence="9" id="KW-0378">Hydrolase</keyword>
<comment type="subcellular location">
    <subcellularLocation>
        <location evidence="1">Secreted</location>
    </subcellularLocation>
</comment>
<evidence type="ECO:0000256" key="7">
    <source>
        <dbReference type="PROSITE-ProRule" id="PRU00059"/>
    </source>
</evidence>
<dbReference type="InterPro" id="IPR035914">
    <property type="entry name" value="Sperma_CUB_dom_sf"/>
</dbReference>
<evidence type="ECO:0000256" key="3">
    <source>
        <dbReference type="ARBA" id="ARBA00022729"/>
    </source>
</evidence>
<keyword evidence="3" id="KW-0732">Signal</keyword>
<dbReference type="GO" id="GO:0008233">
    <property type="term" value="F:peptidase activity"/>
    <property type="evidence" value="ECO:0007669"/>
    <property type="project" value="UniProtKB-KW"/>
</dbReference>
<accession>A0A4Z2G095</accession>
<dbReference type="GO" id="GO:0005576">
    <property type="term" value="C:extracellular region"/>
    <property type="evidence" value="ECO:0007669"/>
    <property type="project" value="UniProtKB-SubCell"/>
</dbReference>
<evidence type="ECO:0000256" key="2">
    <source>
        <dbReference type="ARBA" id="ARBA00022525"/>
    </source>
</evidence>
<name>A0A4Z2G095_9TELE</name>
<evidence type="ECO:0000259" key="8">
    <source>
        <dbReference type="PROSITE" id="PS01180"/>
    </source>
</evidence>
<dbReference type="PROSITE" id="PS01180">
    <property type="entry name" value="CUB"/>
    <property type="match status" value="1"/>
</dbReference>
<dbReference type="PANTHER" id="PTHR24254:SF9">
    <property type="entry name" value="INACTIVE SERINE PROTEASE PAMR1"/>
    <property type="match status" value="1"/>
</dbReference>
<evidence type="ECO:0000256" key="5">
    <source>
        <dbReference type="ARBA" id="ARBA00023157"/>
    </source>
</evidence>
<sequence>MCRPCCEYHLIQCRCPSRGSGVGYTVPCCRNALDQCDPCIIHPGCSLFENCKSCNNGTWKANDDFFVDGKYCTECRPGWSGGDCRTCGGFIQQTQGHIGVESYPTNARCEWTVRVGGGSTVELRFSLLSLESEHSCRHDYVEVRDGGDLSAPVIGRFCGDRLPPPVRSSGSLVHVLFVSDGYDNFDGFALAFRESSGTVQPPLARRRNLVLFWGVCRTTSLFEV</sequence>
<keyword evidence="5" id="KW-1015">Disulfide bond</keyword>
<keyword evidence="10" id="KW-1185">Reference proteome</keyword>
<evidence type="ECO:0000256" key="4">
    <source>
        <dbReference type="ARBA" id="ARBA00022737"/>
    </source>
</evidence>
<evidence type="ECO:0000313" key="10">
    <source>
        <dbReference type="Proteomes" id="UP000314294"/>
    </source>
</evidence>
<dbReference type="Pfam" id="PF00431">
    <property type="entry name" value="CUB"/>
    <property type="match status" value="1"/>
</dbReference>